<dbReference type="SUPFAM" id="SSF88697">
    <property type="entry name" value="PUA domain-like"/>
    <property type="match status" value="1"/>
</dbReference>
<comment type="similarity">
    <text evidence="8">Belongs to the methyltransferase superfamily. RlmI family.</text>
</comment>
<evidence type="ECO:0000256" key="1">
    <source>
        <dbReference type="ARBA" id="ARBA00004496"/>
    </source>
</evidence>
<dbReference type="STRING" id="1555112.LIP_1938"/>
<dbReference type="SUPFAM" id="SSF53335">
    <property type="entry name" value="S-adenosyl-L-methionine-dependent methyltransferases"/>
    <property type="match status" value="1"/>
</dbReference>
<name>A0A0K2SLT2_LIMPI</name>
<dbReference type="InterPro" id="IPR019614">
    <property type="entry name" value="SAM-dep_methyl-trfase"/>
</dbReference>
<feature type="domain" description="PUA" evidence="9">
    <location>
        <begin position="2"/>
        <end position="87"/>
    </location>
</feature>
<keyword evidence="11" id="KW-1185">Reference proteome</keyword>
<keyword evidence="4 10" id="KW-0489">Methyltransferase</keyword>
<dbReference type="InterPro" id="IPR015947">
    <property type="entry name" value="PUA-like_sf"/>
</dbReference>
<sequence length="399" mass="44263">MIRVVLKQCRRRRVEAGHPWVFDNEVARVEGEPGSGAVVEVVDHRGRFLARGAFSARSRIRVRLLTWDPSEAVDAGLIRRRIAQAWALRERILDAEALRACRVVYSEADFLPGLVVDRFGDVVVVQVLSQAMEPWTEAVLEAVQELFGPAAVHERSDAPVRELEGLKPRVGLLRGRLPDAVWIREHGLELKVDVVSGQKTGFFLDQRQNRLAIRPFAREARVLDCFAHTGGFALNALAGGARHVTVVEVSPEALALARENSERNGFAHRMELREANAFDVLRDLDRAGERYDLVVLDPPAFARTRHALPNALRGYKEINLRAMRLLEPGGFLATASCSGAVEPDVFLAMLQEAAVDAHVILRQVALQGQAADHPVLPGAPETRYLTFGIFQAFPRGGRR</sequence>
<evidence type="ECO:0000256" key="3">
    <source>
        <dbReference type="ARBA" id="ARBA00022552"/>
    </source>
</evidence>
<evidence type="ECO:0000256" key="2">
    <source>
        <dbReference type="ARBA" id="ARBA00022490"/>
    </source>
</evidence>
<gene>
    <name evidence="10" type="ORF">LIP_1938</name>
</gene>
<dbReference type="EMBL" id="AP014924">
    <property type="protein sequence ID" value="BAS27779.1"/>
    <property type="molecule type" value="Genomic_DNA"/>
</dbReference>
<evidence type="ECO:0000313" key="10">
    <source>
        <dbReference type="EMBL" id="BAS27779.1"/>
    </source>
</evidence>
<reference evidence="11" key="2">
    <citation type="journal article" date="2016" name="Int. J. Syst. Evol. Microbiol.">
        <title>Complete genome sequence and cell structure of Limnochorda pilosa, a Gram-negative spore-former within the phylum Firmicutes.</title>
        <authorList>
            <person name="Watanabe M."/>
            <person name="Kojima H."/>
            <person name="Fukui M."/>
        </authorList>
    </citation>
    <scope>NUCLEOTIDE SEQUENCE [LARGE SCALE GENOMIC DNA]</scope>
    <source>
        <strain evidence="11">HC45</strain>
    </source>
</reference>
<dbReference type="KEGG" id="lpil:LIP_1938"/>
<dbReference type="Gene3D" id="3.40.50.150">
    <property type="entry name" value="Vaccinia Virus protein VP39"/>
    <property type="match status" value="1"/>
</dbReference>
<dbReference type="InterPro" id="IPR029063">
    <property type="entry name" value="SAM-dependent_MTases_sf"/>
</dbReference>
<dbReference type="Pfam" id="PF10672">
    <property type="entry name" value="Methyltrans_SAM"/>
    <property type="match status" value="1"/>
</dbReference>
<organism evidence="10 11">
    <name type="scientific">Limnochorda pilosa</name>
    <dbReference type="NCBI Taxonomy" id="1555112"/>
    <lineage>
        <taxon>Bacteria</taxon>
        <taxon>Bacillati</taxon>
        <taxon>Bacillota</taxon>
        <taxon>Limnochordia</taxon>
        <taxon>Limnochordales</taxon>
        <taxon>Limnochordaceae</taxon>
        <taxon>Limnochorda</taxon>
    </lineage>
</organism>
<dbReference type="AlphaFoldDB" id="A0A0K2SLT2"/>
<dbReference type="PROSITE" id="PS50890">
    <property type="entry name" value="PUA"/>
    <property type="match status" value="1"/>
</dbReference>
<dbReference type="RefSeq" id="WP_068137121.1">
    <property type="nucleotide sequence ID" value="NZ_AP014924.1"/>
</dbReference>
<evidence type="ECO:0000256" key="7">
    <source>
        <dbReference type="ARBA" id="ARBA00022884"/>
    </source>
</evidence>
<dbReference type="GO" id="GO:0005737">
    <property type="term" value="C:cytoplasm"/>
    <property type="evidence" value="ECO:0007669"/>
    <property type="project" value="UniProtKB-SubCell"/>
</dbReference>
<dbReference type="PANTHER" id="PTHR42873:SF1">
    <property type="entry name" value="S-ADENOSYLMETHIONINE-DEPENDENT METHYLTRANSFERASE DOMAIN-CONTAINING PROTEIN"/>
    <property type="match status" value="1"/>
</dbReference>
<dbReference type="GO" id="GO:0032259">
    <property type="term" value="P:methylation"/>
    <property type="evidence" value="ECO:0007669"/>
    <property type="project" value="UniProtKB-KW"/>
</dbReference>
<dbReference type="PANTHER" id="PTHR42873">
    <property type="entry name" value="RIBOSOMAL RNA LARGE SUBUNIT METHYLTRANSFERASE"/>
    <property type="match status" value="1"/>
</dbReference>
<dbReference type="CDD" id="cd11572">
    <property type="entry name" value="RlmI_M_like"/>
    <property type="match status" value="1"/>
</dbReference>
<dbReference type="InterPro" id="IPR041532">
    <property type="entry name" value="RlmI-like_PUA"/>
</dbReference>
<dbReference type="Gene3D" id="2.30.130.10">
    <property type="entry name" value="PUA domain"/>
    <property type="match status" value="1"/>
</dbReference>
<dbReference type="CDD" id="cd21153">
    <property type="entry name" value="PUA_RlmI"/>
    <property type="match status" value="1"/>
</dbReference>
<protein>
    <submittedName>
        <fullName evidence="10">SAM-dependent methyltransferase</fullName>
    </submittedName>
</protein>
<dbReference type="Proteomes" id="UP000065807">
    <property type="component" value="Chromosome"/>
</dbReference>
<reference evidence="11" key="1">
    <citation type="submission" date="2015-07" db="EMBL/GenBank/DDBJ databases">
        <title>Complete genome sequence and phylogenetic analysis of Limnochorda pilosa.</title>
        <authorList>
            <person name="Watanabe M."/>
            <person name="Kojima H."/>
            <person name="Fukui M."/>
        </authorList>
    </citation>
    <scope>NUCLEOTIDE SEQUENCE [LARGE SCALE GENOMIC DNA]</scope>
    <source>
        <strain evidence="11">HC45</strain>
    </source>
</reference>
<dbReference type="GO" id="GO:0003723">
    <property type="term" value="F:RNA binding"/>
    <property type="evidence" value="ECO:0007669"/>
    <property type="project" value="UniProtKB-KW"/>
</dbReference>
<dbReference type="GO" id="GO:0008168">
    <property type="term" value="F:methyltransferase activity"/>
    <property type="evidence" value="ECO:0007669"/>
    <property type="project" value="UniProtKB-KW"/>
</dbReference>
<keyword evidence="2" id="KW-0963">Cytoplasm</keyword>
<keyword evidence="5 10" id="KW-0808">Transferase</keyword>
<accession>A0A0K2SLT2</accession>
<dbReference type="CDD" id="cd02440">
    <property type="entry name" value="AdoMet_MTases"/>
    <property type="match status" value="1"/>
</dbReference>
<evidence type="ECO:0000256" key="5">
    <source>
        <dbReference type="ARBA" id="ARBA00022679"/>
    </source>
</evidence>
<evidence type="ECO:0000256" key="6">
    <source>
        <dbReference type="ARBA" id="ARBA00022691"/>
    </source>
</evidence>
<dbReference type="PATRIC" id="fig|1555112.3.peg.1971"/>
<keyword evidence="7" id="KW-0694">RNA-binding</keyword>
<dbReference type="InterPro" id="IPR036974">
    <property type="entry name" value="PUA_sf"/>
</dbReference>
<dbReference type="OrthoDB" id="9805492at2"/>
<dbReference type="GO" id="GO:0006364">
    <property type="term" value="P:rRNA processing"/>
    <property type="evidence" value="ECO:0007669"/>
    <property type="project" value="UniProtKB-KW"/>
</dbReference>
<evidence type="ECO:0000259" key="9">
    <source>
        <dbReference type="SMART" id="SM00359"/>
    </source>
</evidence>
<dbReference type="Gene3D" id="3.30.750.80">
    <property type="entry name" value="RNA methyltransferase domain (HRMD) like"/>
    <property type="match status" value="1"/>
</dbReference>
<evidence type="ECO:0000313" key="11">
    <source>
        <dbReference type="Proteomes" id="UP000065807"/>
    </source>
</evidence>
<evidence type="ECO:0000256" key="4">
    <source>
        <dbReference type="ARBA" id="ARBA00022603"/>
    </source>
</evidence>
<comment type="subcellular location">
    <subcellularLocation>
        <location evidence="1">Cytoplasm</location>
    </subcellularLocation>
</comment>
<dbReference type="Pfam" id="PF17785">
    <property type="entry name" value="PUA_3"/>
    <property type="match status" value="1"/>
</dbReference>
<dbReference type="SMART" id="SM00359">
    <property type="entry name" value="PUA"/>
    <property type="match status" value="1"/>
</dbReference>
<dbReference type="InterPro" id="IPR002478">
    <property type="entry name" value="PUA"/>
</dbReference>
<proteinExistence type="inferred from homology"/>
<keyword evidence="6" id="KW-0949">S-adenosyl-L-methionine</keyword>
<keyword evidence="3" id="KW-0698">rRNA processing</keyword>
<evidence type="ECO:0000256" key="8">
    <source>
        <dbReference type="ARBA" id="ARBA00038091"/>
    </source>
</evidence>